<keyword evidence="2" id="KW-0479">Metal-binding</keyword>
<dbReference type="Proteomes" id="UP000199382">
    <property type="component" value="Unassembled WGS sequence"/>
</dbReference>
<comment type="cofactor">
    <cofactor evidence="2">
        <name>Mn(2+)</name>
        <dbReference type="ChEBI" id="CHEBI:29035"/>
    </cofactor>
    <text evidence="2">The Mn(2+) ion enhances activity.</text>
</comment>
<accession>A0A1G8Q1D8</accession>
<dbReference type="Gene3D" id="3.40.630.10">
    <property type="entry name" value="Zn peptidases"/>
    <property type="match status" value="1"/>
</dbReference>
<proteinExistence type="predicted"/>
<dbReference type="NCBIfam" id="TIGR01891">
    <property type="entry name" value="amidohydrolases"/>
    <property type="match status" value="1"/>
</dbReference>
<organism evidence="4 5">
    <name type="scientific">Aliiruegeria lutimaris</name>
    <dbReference type="NCBI Taxonomy" id="571298"/>
    <lineage>
        <taxon>Bacteria</taxon>
        <taxon>Pseudomonadati</taxon>
        <taxon>Pseudomonadota</taxon>
        <taxon>Alphaproteobacteria</taxon>
        <taxon>Rhodobacterales</taxon>
        <taxon>Roseobacteraceae</taxon>
        <taxon>Aliiruegeria</taxon>
    </lineage>
</organism>
<dbReference type="OrthoDB" id="9777385at2"/>
<feature type="binding site" evidence="2">
    <location>
        <position position="359"/>
    </location>
    <ligand>
        <name>Mn(2+)</name>
        <dbReference type="ChEBI" id="CHEBI:29035"/>
        <label>2</label>
    </ligand>
</feature>
<evidence type="ECO:0000256" key="1">
    <source>
        <dbReference type="ARBA" id="ARBA00022801"/>
    </source>
</evidence>
<sequence>MQVSRAVQEMVPLLREWRHDLHAYPETAFEEHRTAAFIARELRAMGLEVHEGIAGTGVVGVLRNGEGRSVGLRADIDALPITETTGLTFASTVPGKMHACGHDGHTTMLLGAARAMVQEPPGPGTVVFIFQPAEENEGGARVMMEAGLFEKFPVDMVFSMHNWPGLREGHFALHAGPVMAAFDTFELRLIGRGSHGAMPHEGIDPITLAAQVQMAWQTLVSRAIAPTDPAVISITQIFAGDTLNVIPEMLTLRGTVRSFRPETRDFLQSEMEHRAAAIAAAFHATAQLDYQRRYPATINANPALALAEVAATAVVGPNAVEKDLPPSMAAEDFAFMLQEVAGAYVWIGNGPAEGGGNLHSPSYRFNDAILPLGVQYYCYLAAGALNREGLCQSEPG</sequence>
<keyword evidence="5" id="KW-1185">Reference proteome</keyword>
<reference evidence="4 5" key="1">
    <citation type="submission" date="2016-10" db="EMBL/GenBank/DDBJ databases">
        <authorList>
            <person name="de Groot N.N."/>
        </authorList>
    </citation>
    <scope>NUCLEOTIDE SEQUENCE [LARGE SCALE GENOMIC DNA]</scope>
    <source>
        <strain evidence="4 5">DSM 25294</strain>
    </source>
</reference>
<dbReference type="GO" id="GO:0019877">
    <property type="term" value="P:diaminopimelate biosynthetic process"/>
    <property type="evidence" value="ECO:0007669"/>
    <property type="project" value="UniProtKB-ARBA"/>
</dbReference>
<feature type="binding site" evidence="2">
    <location>
        <position position="100"/>
    </location>
    <ligand>
        <name>Mn(2+)</name>
        <dbReference type="ChEBI" id="CHEBI:29035"/>
        <label>2</label>
    </ligand>
</feature>
<dbReference type="SUPFAM" id="SSF55031">
    <property type="entry name" value="Bacterial exopeptidase dimerisation domain"/>
    <property type="match status" value="1"/>
</dbReference>
<dbReference type="InterPro" id="IPR011650">
    <property type="entry name" value="Peptidase_M20_dimer"/>
</dbReference>
<dbReference type="PIRSF" id="PIRSF005962">
    <property type="entry name" value="Pept_M20D_amidohydro"/>
    <property type="match status" value="1"/>
</dbReference>
<dbReference type="STRING" id="571298.SAMN04488026_101014"/>
<dbReference type="EMBL" id="FNEK01000010">
    <property type="protein sequence ID" value="SDI98541.1"/>
    <property type="molecule type" value="Genomic_DNA"/>
</dbReference>
<dbReference type="InterPro" id="IPR036264">
    <property type="entry name" value="Bact_exopeptidase_dim_dom"/>
</dbReference>
<feature type="domain" description="Peptidase M20 dimerisation" evidence="3">
    <location>
        <begin position="184"/>
        <end position="279"/>
    </location>
</feature>
<feature type="binding site" evidence="2">
    <location>
        <position position="161"/>
    </location>
    <ligand>
        <name>Mn(2+)</name>
        <dbReference type="ChEBI" id="CHEBI:29035"/>
        <label>2</label>
    </ligand>
</feature>
<evidence type="ECO:0000259" key="3">
    <source>
        <dbReference type="Pfam" id="PF07687"/>
    </source>
</evidence>
<dbReference type="GO" id="GO:0046872">
    <property type="term" value="F:metal ion binding"/>
    <property type="evidence" value="ECO:0007669"/>
    <property type="project" value="UniProtKB-KW"/>
</dbReference>
<evidence type="ECO:0000313" key="5">
    <source>
        <dbReference type="Proteomes" id="UP000199382"/>
    </source>
</evidence>
<dbReference type="Pfam" id="PF07687">
    <property type="entry name" value="M20_dimer"/>
    <property type="match status" value="1"/>
</dbReference>
<feature type="binding site" evidence="2">
    <location>
        <position position="102"/>
    </location>
    <ligand>
        <name>Mn(2+)</name>
        <dbReference type="ChEBI" id="CHEBI:29035"/>
        <label>2</label>
    </ligand>
</feature>
<keyword evidence="1 4" id="KW-0378">Hydrolase</keyword>
<dbReference type="RefSeq" id="WP_093152056.1">
    <property type="nucleotide sequence ID" value="NZ_FNEK01000010.1"/>
</dbReference>
<dbReference type="GO" id="GO:0050118">
    <property type="term" value="F:N-acetyldiaminopimelate deacetylase activity"/>
    <property type="evidence" value="ECO:0007669"/>
    <property type="project" value="UniProtKB-ARBA"/>
</dbReference>
<name>A0A1G8Q1D8_9RHOB</name>
<keyword evidence="2" id="KW-0464">Manganese</keyword>
<dbReference type="PANTHER" id="PTHR11014:SF63">
    <property type="entry name" value="METALLOPEPTIDASE, PUTATIVE (AFU_ORTHOLOGUE AFUA_6G09600)-RELATED"/>
    <property type="match status" value="1"/>
</dbReference>
<dbReference type="Pfam" id="PF01546">
    <property type="entry name" value="Peptidase_M20"/>
    <property type="match status" value="1"/>
</dbReference>
<evidence type="ECO:0000256" key="2">
    <source>
        <dbReference type="PIRSR" id="PIRSR005962-1"/>
    </source>
</evidence>
<dbReference type="CDD" id="cd05666">
    <property type="entry name" value="M20_Acy1-like"/>
    <property type="match status" value="1"/>
</dbReference>
<gene>
    <name evidence="4" type="ORF">SAMN04488026_101014</name>
</gene>
<dbReference type="InterPro" id="IPR017439">
    <property type="entry name" value="Amidohydrolase"/>
</dbReference>
<dbReference type="FunFam" id="3.30.70.360:FF:000001">
    <property type="entry name" value="N-acetyldiaminopimelate deacetylase"/>
    <property type="match status" value="1"/>
</dbReference>
<dbReference type="PANTHER" id="PTHR11014">
    <property type="entry name" value="PEPTIDASE M20 FAMILY MEMBER"/>
    <property type="match status" value="1"/>
</dbReference>
<feature type="binding site" evidence="2">
    <location>
        <position position="135"/>
    </location>
    <ligand>
        <name>Mn(2+)</name>
        <dbReference type="ChEBI" id="CHEBI:29035"/>
        <label>2</label>
    </ligand>
</feature>
<dbReference type="Gene3D" id="3.30.70.360">
    <property type="match status" value="1"/>
</dbReference>
<dbReference type="AlphaFoldDB" id="A0A1G8Q1D8"/>
<evidence type="ECO:0000313" key="4">
    <source>
        <dbReference type="EMBL" id="SDI98541.1"/>
    </source>
</evidence>
<protein>
    <submittedName>
        <fullName evidence="4">Hippurate hydrolase</fullName>
    </submittedName>
</protein>
<dbReference type="InterPro" id="IPR002933">
    <property type="entry name" value="Peptidase_M20"/>
</dbReference>
<dbReference type="SUPFAM" id="SSF53187">
    <property type="entry name" value="Zn-dependent exopeptidases"/>
    <property type="match status" value="1"/>
</dbReference>